<gene>
    <name evidence="3" type="ORF">SCF082_LOCUS48089</name>
</gene>
<dbReference type="PANTHER" id="PTHR47938:SF35">
    <property type="entry name" value="PENTATRICOPEPTIDE REPEAT-CONTAINING PROTEIN 4, MITOCHONDRIAL-RELATED"/>
    <property type="match status" value="1"/>
</dbReference>
<keyword evidence="4" id="KW-1185">Reference proteome</keyword>
<evidence type="ECO:0000256" key="1">
    <source>
        <dbReference type="PROSITE-ProRule" id="PRU00708"/>
    </source>
</evidence>
<feature type="region of interest" description="Disordered" evidence="2">
    <location>
        <begin position="65"/>
        <end position="86"/>
    </location>
</feature>
<dbReference type="Pfam" id="PF13812">
    <property type="entry name" value="PPR_3"/>
    <property type="match status" value="2"/>
</dbReference>
<organism evidence="3 4">
    <name type="scientific">Durusdinium trenchii</name>
    <dbReference type="NCBI Taxonomy" id="1381693"/>
    <lineage>
        <taxon>Eukaryota</taxon>
        <taxon>Sar</taxon>
        <taxon>Alveolata</taxon>
        <taxon>Dinophyceae</taxon>
        <taxon>Suessiales</taxon>
        <taxon>Symbiodiniaceae</taxon>
        <taxon>Durusdinium</taxon>
    </lineage>
</organism>
<evidence type="ECO:0000313" key="3">
    <source>
        <dbReference type="EMBL" id="CAK9102909.1"/>
    </source>
</evidence>
<dbReference type="PANTHER" id="PTHR47938">
    <property type="entry name" value="RESPIRATORY COMPLEX I CHAPERONE (CIA84), PUTATIVE (AFU_ORTHOLOGUE AFUA_2G06020)-RELATED"/>
    <property type="match status" value="1"/>
</dbReference>
<feature type="compositionally biased region" description="Basic and acidic residues" evidence="2">
    <location>
        <begin position="19"/>
        <end position="35"/>
    </location>
</feature>
<dbReference type="Pfam" id="PF01535">
    <property type="entry name" value="PPR"/>
    <property type="match status" value="1"/>
</dbReference>
<dbReference type="EMBL" id="CAXAMM010042084">
    <property type="protein sequence ID" value="CAK9102909.1"/>
    <property type="molecule type" value="Genomic_DNA"/>
</dbReference>
<feature type="repeat" description="PPR" evidence="1">
    <location>
        <begin position="455"/>
        <end position="489"/>
    </location>
</feature>
<reference evidence="3 4" key="1">
    <citation type="submission" date="2024-02" db="EMBL/GenBank/DDBJ databases">
        <authorList>
            <person name="Chen Y."/>
            <person name="Shah S."/>
            <person name="Dougan E. K."/>
            <person name="Thang M."/>
            <person name="Chan C."/>
        </authorList>
    </citation>
    <scope>NUCLEOTIDE SEQUENCE [LARGE SCALE GENOMIC DNA]</scope>
</reference>
<dbReference type="Proteomes" id="UP001642464">
    <property type="component" value="Unassembled WGS sequence"/>
</dbReference>
<dbReference type="PROSITE" id="PS51375">
    <property type="entry name" value="PPR"/>
    <property type="match status" value="1"/>
</dbReference>
<protein>
    <submittedName>
        <fullName evidence="3">Chloroplastic</fullName>
    </submittedName>
</protein>
<evidence type="ECO:0000313" key="4">
    <source>
        <dbReference type="Proteomes" id="UP001642464"/>
    </source>
</evidence>
<accession>A0ABP0RRG8</accession>
<evidence type="ECO:0000256" key="2">
    <source>
        <dbReference type="SAM" id="MobiDB-lite"/>
    </source>
</evidence>
<feature type="region of interest" description="Disordered" evidence="2">
    <location>
        <begin position="1"/>
        <end position="40"/>
    </location>
</feature>
<sequence>MTFRKQAVAPAEANWSDWAKPEAKEADKKSERAAESEFEYTPTEPIAELVESGIFKNFKKKADNRSHIQRKTSSEHEEENGLVEGGRSQPSLLTFNQAIALCAKCHDWKKAFYILEDLKWKNTEADVITSSSAMSACSRSRSWAKALQLFSTAKLQGNVITFGIAVSACEKGEQWEGALEILEELEMQKLEMNVIVCSSAISACEKAGQWQMALALLEACEQRDVQANQIAYSAAISACQKGQRWPEALHLLNSYIASHAPMDLIMYNAAISAVEWRDAFALLEQLQEALQLPNVITYNAILAKALDWSKTLELLEEMEERQVEATLVTFNTLICSSEWSWALHVLQELLTMKLRPNELTYTAAMGACERGECWAGALALLARIPDPDYVAYGAAISACERRWVEALELLRVIQDQGLRPNLVICSAAMAACEKGEQWELALELLSIAAELSDKSPVPFNSAISACEKGSQWLLAWEVFHQMDHAGIEFDNIGRSALIRACHRAGQWPRVLELLDCLFFSRELELDVATCSLCISSCEQGDLAQCPSLLAVEESAGMQLLMSLNQH</sequence>
<dbReference type="NCBIfam" id="TIGR00756">
    <property type="entry name" value="PPR"/>
    <property type="match status" value="1"/>
</dbReference>
<name>A0ABP0RRG8_9DINO</name>
<proteinExistence type="predicted"/>
<comment type="caution">
    <text evidence="3">The sequence shown here is derived from an EMBL/GenBank/DDBJ whole genome shotgun (WGS) entry which is preliminary data.</text>
</comment>
<dbReference type="InterPro" id="IPR011990">
    <property type="entry name" value="TPR-like_helical_dom_sf"/>
</dbReference>
<dbReference type="InterPro" id="IPR002885">
    <property type="entry name" value="PPR_rpt"/>
</dbReference>
<dbReference type="Gene3D" id="1.25.40.10">
    <property type="entry name" value="Tetratricopeptide repeat domain"/>
    <property type="match status" value="5"/>
</dbReference>